<accession>A0A5K7ZNH8</accession>
<proteinExistence type="predicted"/>
<dbReference type="Proteomes" id="UP000425960">
    <property type="component" value="Chromosome"/>
</dbReference>
<dbReference type="GO" id="GO:0016740">
    <property type="term" value="F:transferase activity"/>
    <property type="evidence" value="ECO:0007669"/>
    <property type="project" value="TreeGrafter"/>
</dbReference>
<dbReference type="InterPro" id="IPR001279">
    <property type="entry name" value="Metallo-B-lactamas"/>
</dbReference>
<evidence type="ECO:0000259" key="1">
    <source>
        <dbReference type="Pfam" id="PF00753"/>
    </source>
</evidence>
<dbReference type="EMBL" id="AP021876">
    <property type="protein sequence ID" value="BBO82085.1"/>
    <property type="molecule type" value="Genomic_DNA"/>
</dbReference>
<dbReference type="Gene3D" id="3.60.15.10">
    <property type="entry name" value="Ribonuclease Z/Hydroxyacylglutathione hydrolase-like"/>
    <property type="match status" value="1"/>
</dbReference>
<evidence type="ECO:0000313" key="3">
    <source>
        <dbReference type="Proteomes" id="UP000425960"/>
    </source>
</evidence>
<dbReference type="PANTHER" id="PTHR13754">
    <property type="entry name" value="METALLO-BETA-LACTAMASE SUPERFAMILY PROTEIN"/>
    <property type="match status" value="1"/>
</dbReference>
<gene>
    <name evidence="2" type="ORF">DSCO28_26510</name>
</gene>
<dbReference type="PANTHER" id="PTHR13754:SF18">
    <property type="entry name" value="7,8-DIHYDROPTERIN-6-METHYL-4-(BETA-D-RIBOFURANOSYL)-AMINOBENZENE-5'-PHOSPHATE SYNTHASE"/>
    <property type="match status" value="1"/>
</dbReference>
<dbReference type="KEGG" id="dov:DSCO28_26510"/>
<dbReference type="GO" id="GO:0016787">
    <property type="term" value="F:hydrolase activity"/>
    <property type="evidence" value="ECO:0007669"/>
    <property type="project" value="UniProtKB-KW"/>
</dbReference>
<keyword evidence="2" id="KW-0378">Hydrolase</keyword>
<protein>
    <submittedName>
        <fullName evidence="2">MBL fold metallo-hydrolase</fullName>
    </submittedName>
</protein>
<organism evidence="2 3">
    <name type="scientific">Desulfosarcina ovata subsp. sediminis</name>
    <dbReference type="NCBI Taxonomy" id="885957"/>
    <lineage>
        <taxon>Bacteria</taxon>
        <taxon>Pseudomonadati</taxon>
        <taxon>Thermodesulfobacteriota</taxon>
        <taxon>Desulfobacteria</taxon>
        <taxon>Desulfobacterales</taxon>
        <taxon>Desulfosarcinaceae</taxon>
        <taxon>Desulfosarcina</taxon>
    </lineage>
</organism>
<reference evidence="2 3" key="1">
    <citation type="submission" date="2019-11" db="EMBL/GenBank/DDBJ databases">
        <title>Comparative genomics of hydrocarbon-degrading Desulfosarcina strains.</title>
        <authorList>
            <person name="Watanabe M."/>
            <person name="Kojima H."/>
            <person name="Fukui M."/>
        </authorList>
    </citation>
    <scope>NUCLEOTIDE SEQUENCE [LARGE SCALE GENOMIC DNA]</scope>
    <source>
        <strain evidence="2 3">28bB2T</strain>
    </source>
</reference>
<sequence length="319" mass="34273">MGETLDIKAVDRVEILTLQDNTIDMLQQDNSPVIQRAMPVVDGEMKNSILAEHGFASMVTVSLGDASRSMLFDFGYSAHGAAFNVDALGVDLSRVEAAALSHGHLDHIGGMEALVEKTGKRDLPLVVHPAAFRGPRFLKTPSGARINLPRFSREKAAAAGLAVVDSETPTPMLDHMAAFLGRIPRATEFEQGAPNLFCEIDGKAQQDPFDDDSAMVFNVRGKGLVVLSGCAHSGIVNTVIHARQVTGIDTVMAIMGGFHLANADVDQVVQPTIDALNAFNPTYIVPTHCTGRRAVQRIETAMPKRFILNMAGTRLTFSA</sequence>
<dbReference type="CDD" id="cd07713">
    <property type="entry name" value="DHPS-like_MBL-fold"/>
    <property type="match status" value="1"/>
</dbReference>
<dbReference type="RefSeq" id="WP_155322630.1">
    <property type="nucleotide sequence ID" value="NZ_AP021876.1"/>
</dbReference>
<dbReference type="InterPro" id="IPR036866">
    <property type="entry name" value="RibonucZ/Hydroxyglut_hydro"/>
</dbReference>
<feature type="domain" description="Metallo-beta-lactamase" evidence="1">
    <location>
        <begin position="67"/>
        <end position="132"/>
    </location>
</feature>
<dbReference type="Pfam" id="PF00753">
    <property type="entry name" value="Lactamase_B"/>
    <property type="match status" value="1"/>
</dbReference>
<dbReference type="InterPro" id="IPR052926">
    <property type="entry name" value="Metallo-beta-lactamase_dom"/>
</dbReference>
<dbReference type="InterPro" id="IPR041712">
    <property type="entry name" value="DHPS-like_MBL-fold"/>
</dbReference>
<name>A0A5K7ZNH8_9BACT</name>
<dbReference type="SUPFAM" id="SSF56281">
    <property type="entry name" value="Metallo-hydrolase/oxidoreductase"/>
    <property type="match status" value="1"/>
</dbReference>
<evidence type="ECO:0000313" key="2">
    <source>
        <dbReference type="EMBL" id="BBO82085.1"/>
    </source>
</evidence>
<dbReference type="AlphaFoldDB" id="A0A5K7ZNH8"/>